<gene>
    <name evidence="3" type="ORF">EDD63_10197</name>
</gene>
<dbReference type="EMBL" id="SODD01000001">
    <property type="protein sequence ID" value="TDW26382.1"/>
    <property type="molecule type" value="Genomic_DNA"/>
</dbReference>
<keyword evidence="4" id="KW-1185">Reference proteome</keyword>
<keyword evidence="2" id="KW-0732">Signal</keyword>
<sequence length="84" mass="9235">MMSFTAFVCKGIVTLTCLFSPVSQATLHYHANDFATKREVSTSRTRAQKVAKENREAMIIWVAGIGTISIGCAVALKNYHGKKK</sequence>
<keyword evidence="1" id="KW-0472">Membrane</keyword>
<feature type="signal peptide" evidence="2">
    <location>
        <begin position="1"/>
        <end position="25"/>
    </location>
</feature>
<feature type="transmembrane region" description="Helical" evidence="1">
    <location>
        <begin position="58"/>
        <end position="76"/>
    </location>
</feature>
<name>A0A4R8A6T2_9FIRM</name>
<keyword evidence="1" id="KW-1133">Transmembrane helix</keyword>
<reference evidence="3 4" key="1">
    <citation type="submission" date="2019-03" db="EMBL/GenBank/DDBJ databases">
        <title>Genomic Encyclopedia of Type Strains, Phase IV (KMG-IV): sequencing the most valuable type-strain genomes for metagenomic binning, comparative biology and taxonomic classification.</title>
        <authorList>
            <person name="Goeker M."/>
        </authorList>
    </citation>
    <scope>NUCLEOTIDE SEQUENCE [LARGE SCALE GENOMIC DNA]</scope>
    <source>
        <strain evidence="3 4">DSM 28867</strain>
    </source>
</reference>
<evidence type="ECO:0000256" key="2">
    <source>
        <dbReference type="SAM" id="SignalP"/>
    </source>
</evidence>
<keyword evidence="1" id="KW-0812">Transmembrane</keyword>
<evidence type="ECO:0008006" key="5">
    <source>
        <dbReference type="Google" id="ProtNLM"/>
    </source>
</evidence>
<evidence type="ECO:0000256" key="1">
    <source>
        <dbReference type="SAM" id="Phobius"/>
    </source>
</evidence>
<organism evidence="3 4">
    <name type="scientific">Breznakia blatticola</name>
    <dbReference type="NCBI Taxonomy" id="1754012"/>
    <lineage>
        <taxon>Bacteria</taxon>
        <taxon>Bacillati</taxon>
        <taxon>Bacillota</taxon>
        <taxon>Erysipelotrichia</taxon>
        <taxon>Erysipelotrichales</taxon>
        <taxon>Erysipelotrichaceae</taxon>
        <taxon>Breznakia</taxon>
    </lineage>
</organism>
<feature type="chain" id="PRO_5020923747" description="Secreted protein" evidence="2">
    <location>
        <begin position="26"/>
        <end position="84"/>
    </location>
</feature>
<evidence type="ECO:0000313" key="3">
    <source>
        <dbReference type="EMBL" id="TDW26382.1"/>
    </source>
</evidence>
<comment type="caution">
    <text evidence="3">The sequence shown here is derived from an EMBL/GenBank/DDBJ whole genome shotgun (WGS) entry which is preliminary data.</text>
</comment>
<dbReference type="AlphaFoldDB" id="A0A4R8A6T2"/>
<dbReference type="Proteomes" id="UP000294743">
    <property type="component" value="Unassembled WGS sequence"/>
</dbReference>
<evidence type="ECO:0000313" key="4">
    <source>
        <dbReference type="Proteomes" id="UP000294743"/>
    </source>
</evidence>
<accession>A0A4R8A6T2</accession>
<proteinExistence type="predicted"/>
<protein>
    <recommendedName>
        <fullName evidence="5">Secreted protein</fullName>
    </recommendedName>
</protein>